<keyword evidence="2" id="KW-0808">Transferase</keyword>
<gene>
    <name evidence="2" type="ORF">CP965_12740</name>
</gene>
<protein>
    <submittedName>
        <fullName evidence="2">GNAT family N-acetyltransferase</fullName>
    </submittedName>
</protein>
<accession>A0A4Q1AQB2</accession>
<dbReference type="SUPFAM" id="SSF55729">
    <property type="entry name" value="Acyl-CoA N-acyltransferases (Nat)"/>
    <property type="match status" value="1"/>
</dbReference>
<dbReference type="Pfam" id="PF13508">
    <property type="entry name" value="Acetyltransf_7"/>
    <property type="match status" value="1"/>
</dbReference>
<reference evidence="2 3" key="1">
    <citation type="submission" date="2017-09" db="EMBL/GenBank/DDBJ databases">
        <title>Genomics of the genus Arcobacter.</title>
        <authorList>
            <person name="Perez-Cataluna A."/>
            <person name="Figueras M.J."/>
            <person name="Salas-Masso N."/>
        </authorList>
    </citation>
    <scope>NUCLEOTIDE SEQUENCE [LARGE SCALE GENOMIC DNA]</scope>
    <source>
        <strain evidence="2 3">F156-34</strain>
    </source>
</reference>
<evidence type="ECO:0000313" key="2">
    <source>
        <dbReference type="EMBL" id="RXK11632.1"/>
    </source>
</evidence>
<dbReference type="RefSeq" id="WP_129062501.1">
    <property type="nucleotide sequence ID" value="NZ_NXIE01000006.1"/>
</dbReference>
<dbReference type="Gene3D" id="3.40.630.30">
    <property type="match status" value="1"/>
</dbReference>
<sequence>MQLIYLNETKDNYFDKAWEIYLNSFPKEERRTLEEHKKILRNNAYKASCYLDGNKLVAIVFYWNIKGYTFLEHFAVDNQLRGKSYGSKVLNEFIKTNDNIVLEIEPIKDETSQRRLKFYERFGFVLNEYTHYQIPFRKEDEKLELLLMTYQNRLKEEEYKFLYEQMQKTLIF</sequence>
<dbReference type="EMBL" id="NXIE01000006">
    <property type="protein sequence ID" value="RXK11632.1"/>
    <property type="molecule type" value="Genomic_DNA"/>
</dbReference>
<dbReference type="PROSITE" id="PS51186">
    <property type="entry name" value="GNAT"/>
    <property type="match status" value="1"/>
</dbReference>
<feature type="domain" description="N-acetyltransferase" evidence="1">
    <location>
        <begin position="1"/>
        <end position="141"/>
    </location>
</feature>
<proteinExistence type="predicted"/>
<name>A0A4Q1AQB2_9BACT</name>
<dbReference type="Proteomes" id="UP000289718">
    <property type="component" value="Unassembled WGS sequence"/>
</dbReference>
<organism evidence="2 3">
    <name type="scientific">Halarcobacter mediterraneus</name>
    <dbReference type="NCBI Taxonomy" id="2023153"/>
    <lineage>
        <taxon>Bacteria</taxon>
        <taxon>Pseudomonadati</taxon>
        <taxon>Campylobacterota</taxon>
        <taxon>Epsilonproteobacteria</taxon>
        <taxon>Campylobacterales</taxon>
        <taxon>Arcobacteraceae</taxon>
        <taxon>Halarcobacter</taxon>
    </lineage>
</organism>
<dbReference type="InterPro" id="IPR000182">
    <property type="entry name" value="GNAT_dom"/>
</dbReference>
<dbReference type="GO" id="GO:0016747">
    <property type="term" value="F:acyltransferase activity, transferring groups other than amino-acyl groups"/>
    <property type="evidence" value="ECO:0007669"/>
    <property type="project" value="InterPro"/>
</dbReference>
<keyword evidence="3" id="KW-1185">Reference proteome</keyword>
<dbReference type="CDD" id="cd04301">
    <property type="entry name" value="NAT_SF"/>
    <property type="match status" value="1"/>
</dbReference>
<dbReference type="OrthoDB" id="9127144at2"/>
<dbReference type="InterPro" id="IPR016181">
    <property type="entry name" value="Acyl_CoA_acyltransferase"/>
</dbReference>
<evidence type="ECO:0000313" key="3">
    <source>
        <dbReference type="Proteomes" id="UP000289718"/>
    </source>
</evidence>
<evidence type="ECO:0000259" key="1">
    <source>
        <dbReference type="PROSITE" id="PS51186"/>
    </source>
</evidence>
<dbReference type="AlphaFoldDB" id="A0A4Q1AQB2"/>
<comment type="caution">
    <text evidence="2">The sequence shown here is derived from an EMBL/GenBank/DDBJ whole genome shotgun (WGS) entry which is preliminary data.</text>
</comment>